<name>A0A3Q3X0L7_MOLML</name>
<organism evidence="10 11">
    <name type="scientific">Mola mola</name>
    <name type="common">Ocean sunfish</name>
    <name type="synonym">Tetraodon mola</name>
    <dbReference type="NCBI Taxonomy" id="94237"/>
    <lineage>
        <taxon>Eukaryota</taxon>
        <taxon>Metazoa</taxon>
        <taxon>Chordata</taxon>
        <taxon>Craniata</taxon>
        <taxon>Vertebrata</taxon>
        <taxon>Euteleostomi</taxon>
        <taxon>Actinopterygii</taxon>
        <taxon>Neopterygii</taxon>
        <taxon>Teleostei</taxon>
        <taxon>Neoteleostei</taxon>
        <taxon>Acanthomorphata</taxon>
        <taxon>Eupercaria</taxon>
        <taxon>Tetraodontiformes</taxon>
        <taxon>Molidae</taxon>
        <taxon>Mola</taxon>
    </lineage>
</organism>
<sequence length="254" mass="28567">MGCTVCCCFRRKNTHNLIIRQCWITFSCSGARRHQCSRPLTVASVTFSHNIVRHEVTSLVYRECRRGRWTRLLLRCTRKDMSHLYLHRLVGLGIRNCMSKGWDGRVPTCEAVQCDVPPEVPNAEMRGNHEQSYPYRSTVGYRCLTGTLTGSRDIWCTEDGTWSSPPPTCEGPTVVADGRYQEGDTISVECKPGYTSTGRTTVTCGSNGRWSPGLPTCSPILSRHLTDLITCDFSTSRPVESFTSSQWRMEPTVS</sequence>
<evidence type="ECO:0000256" key="8">
    <source>
        <dbReference type="PROSITE-ProRule" id="PRU00302"/>
    </source>
</evidence>
<dbReference type="GO" id="GO:0005576">
    <property type="term" value="C:extracellular region"/>
    <property type="evidence" value="ECO:0007669"/>
    <property type="project" value="UniProtKB-SubCell"/>
</dbReference>
<keyword evidence="4" id="KW-0732">Signal</keyword>
<keyword evidence="5" id="KW-0677">Repeat</keyword>
<keyword evidence="11" id="KW-1185">Reference proteome</keyword>
<protein>
    <recommendedName>
        <fullName evidence="9">Sushi domain-containing protein</fullName>
    </recommendedName>
</protein>
<proteinExistence type="predicted"/>
<dbReference type="PANTHER" id="PTHR19325:SF575">
    <property type="entry name" value="LOCOMOTION-RELATED PROTEIN HIKARU GENKI"/>
    <property type="match status" value="1"/>
</dbReference>
<dbReference type="AlphaFoldDB" id="A0A3Q3X0L7"/>
<keyword evidence="2" id="KW-0964">Secreted</keyword>
<reference evidence="10" key="1">
    <citation type="submission" date="2025-08" db="UniProtKB">
        <authorList>
            <consortium name="Ensembl"/>
        </authorList>
    </citation>
    <scope>IDENTIFICATION</scope>
</reference>
<evidence type="ECO:0000256" key="6">
    <source>
        <dbReference type="ARBA" id="ARBA00023157"/>
    </source>
</evidence>
<feature type="disulfide bond" evidence="8">
    <location>
        <begin position="190"/>
        <end position="217"/>
    </location>
</feature>
<feature type="domain" description="Sushi" evidence="9">
    <location>
        <begin position="112"/>
        <end position="171"/>
    </location>
</feature>
<dbReference type="PROSITE" id="PS50923">
    <property type="entry name" value="SUSHI"/>
    <property type="match status" value="2"/>
</dbReference>
<keyword evidence="3 8" id="KW-0768">Sushi</keyword>
<evidence type="ECO:0000256" key="1">
    <source>
        <dbReference type="ARBA" id="ARBA00004613"/>
    </source>
</evidence>
<dbReference type="SMART" id="SM00032">
    <property type="entry name" value="CCP"/>
    <property type="match status" value="2"/>
</dbReference>
<dbReference type="PANTHER" id="PTHR19325">
    <property type="entry name" value="COMPLEMENT COMPONENT-RELATED SUSHI DOMAIN-CONTAINING"/>
    <property type="match status" value="1"/>
</dbReference>
<comment type="caution">
    <text evidence="8">Lacks conserved residue(s) required for the propagation of feature annotation.</text>
</comment>
<keyword evidence="6 8" id="KW-1015">Disulfide bond</keyword>
<comment type="subcellular location">
    <subcellularLocation>
        <location evidence="1">Secreted</location>
    </subcellularLocation>
</comment>
<evidence type="ECO:0000313" key="10">
    <source>
        <dbReference type="Ensembl" id="ENSMMOP00000015379.1"/>
    </source>
</evidence>
<dbReference type="Gene3D" id="2.10.70.10">
    <property type="entry name" value="Complement Module, domain 1"/>
    <property type="match status" value="3"/>
</dbReference>
<reference evidence="10" key="2">
    <citation type="submission" date="2025-09" db="UniProtKB">
        <authorList>
            <consortium name="Ensembl"/>
        </authorList>
    </citation>
    <scope>IDENTIFICATION</scope>
</reference>
<dbReference type="InterPro" id="IPR050350">
    <property type="entry name" value="Compl-Cell_Adhes-Reg"/>
</dbReference>
<evidence type="ECO:0000256" key="3">
    <source>
        <dbReference type="ARBA" id="ARBA00022659"/>
    </source>
</evidence>
<evidence type="ECO:0000256" key="7">
    <source>
        <dbReference type="ARBA" id="ARBA00023180"/>
    </source>
</evidence>
<evidence type="ECO:0000313" key="11">
    <source>
        <dbReference type="Proteomes" id="UP000261620"/>
    </source>
</evidence>
<dbReference type="InterPro" id="IPR000436">
    <property type="entry name" value="Sushi_SCR_CCP_dom"/>
</dbReference>
<keyword evidence="7" id="KW-0325">Glycoprotein</keyword>
<dbReference type="Pfam" id="PF00084">
    <property type="entry name" value="Sushi"/>
    <property type="match status" value="2"/>
</dbReference>
<evidence type="ECO:0000259" key="9">
    <source>
        <dbReference type="PROSITE" id="PS50923"/>
    </source>
</evidence>
<accession>A0A3Q3X0L7</accession>
<evidence type="ECO:0000256" key="4">
    <source>
        <dbReference type="ARBA" id="ARBA00022729"/>
    </source>
</evidence>
<feature type="domain" description="Sushi" evidence="9">
    <location>
        <begin position="180"/>
        <end position="219"/>
    </location>
</feature>
<dbReference type="FunFam" id="2.10.70.10:FF:000003">
    <property type="entry name" value="Versican core protein"/>
    <property type="match status" value="1"/>
</dbReference>
<evidence type="ECO:0000256" key="2">
    <source>
        <dbReference type="ARBA" id="ARBA00022525"/>
    </source>
</evidence>
<dbReference type="CDD" id="cd00033">
    <property type="entry name" value="CCP"/>
    <property type="match status" value="2"/>
</dbReference>
<dbReference type="SUPFAM" id="SSF57535">
    <property type="entry name" value="Complement control module/SCR domain"/>
    <property type="match status" value="2"/>
</dbReference>
<dbReference type="InterPro" id="IPR035976">
    <property type="entry name" value="Sushi/SCR/CCP_sf"/>
</dbReference>
<evidence type="ECO:0000256" key="5">
    <source>
        <dbReference type="ARBA" id="ARBA00022737"/>
    </source>
</evidence>
<dbReference type="Proteomes" id="UP000261620">
    <property type="component" value="Unplaced"/>
</dbReference>
<dbReference type="Ensembl" id="ENSMMOT00000015632.1">
    <property type="protein sequence ID" value="ENSMMOP00000015379.1"/>
    <property type="gene ID" value="ENSMMOG00000011738.1"/>
</dbReference>